<dbReference type="HOGENOM" id="CLU_751639_0_0_9"/>
<feature type="compositionally biased region" description="Basic and acidic residues" evidence="1">
    <location>
        <begin position="73"/>
        <end position="84"/>
    </location>
</feature>
<evidence type="ECO:0000313" key="3">
    <source>
        <dbReference type="EMBL" id="ACL75465.1"/>
    </source>
</evidence>
<evidence type="ECO:0000256" key="1">
    <source>
        <dbReference type="SAM" id="MobiDB-lite"/>
    </source>
</evidence>
<feature type="region of interest" description="Disordered" evidence="1">
    <location>
        <begin position="73"/>
        <end position="100"/>
    </location>
</feature>
<organism evidence="3 4">
    <name type="scientific">Ruminiclostridium cellulolyticum (strain ATCC 35319 / DSM 5812 / JCM 6584 / H10)</name>
    <name type="common">Clostridium cellulolyticum</name>
    <dbReference type="NCBI Taxonomy" id="394503"/>
    <lineage>
        <taxon>Bacteria</taxon>
        <taxon>Bacillati</taxon>
        <taxon>Bacillota</taxon>
        <taxon>Clostridia</taxon>
        <taxon>Eubacteriales</taxon>
        <taxon>Oscillospiraceae</taxon>
        <taxon>Ruminiclostridium</taxon>
    </lineage>
</organism>
<dbReference type="Gene3D" id="3.90.1340.10">
    <property type="entry name" value="Phage tail collar domain"/>
    <property type="match status" value="2"/>
</dbReference>
<dbReference type="EMBL" id="CP001348">
    <property type="protein sequence ID" value="ACL75465.1"/>
    <property type="molecule type" value="Genomic_DNA"/>
</dbReference>
<dbReference type="Pfam" id="PF07484">
    <property type="entry name" value="Collar"/>
    <property type="match status" value="2"/>
</dbReference>
<accession>B8HZW5</accession>
<dbReference type="STRING" id="394503.Ccel_1106"/>
<dbReference type="InterPro" id="IPR011083">
    <property type="entry name" value="Phage_tail_collar_dom"/>
</dbReference>
<dbReference type="Proteomes" id="UP000001349">
    <property type="component" value="Chromosome"/>
</dbReference>
<reference evidence="3 4" key="1">
    <citation type="submission" date="2009-01" db="EMBL/GenBank/DDBJ databases">
        <title>Complete sequence of Clostridium cellulolyticum H10.</title>
        <authorList>
            <consortium name="US DOE Joint Genome Institute"/>
            <person name="Lucas S."/>
            <person name="Copeland A."/>
            <person name="Lapidus A."/>
            <person name="Glavina del Rio T."/>
            <person name="Dalin E."/>
            <person name="Tice H."/>
            <person name="Bruce D."/>
            <person name="Goodwin L."/>
            <person name="Pitluck S."/>
            <person name="Chertkov O."/>
            <person name="Saunders E."/>
            <person name="Brettin T."/>
            <person name="Detter J.C."/>
            <person name="Han C."/>
            <person name="Larimer F."/>
            <person name="Land M."/>
            <person name="Hauser L."/>
            <person name="Kyrpides N."/>
            <person name="Ivanova N."/>
            <person name="Zhou J."/>
            <person name="Richardson P."/>
        </authorList>
    </citation>
    <scope>NUCLEOTIDE SEQUENCE [LARGE SCALE GENOMIC DNA]</scope>
    <source>
        <strain evidence="4">ATCC 35319 / DSM 5812 / JCM 6584 / H10</strain>
    </source>
</reference>
<keyword evidence="4" id="KW-1185">Reference proteome</keyword>
<dbReference type="SUPFAM" id="SSF88874">
    <property type="entry name" value="Receptor-binding domain of short tail fibre protein gp12"/>
    <property type="match status" value="2"/>
</dbReference>
<dbReference type="eggNOG" id="COG4675">
    <property type="taxonomic scope" value="Bacteria"/>
</dbReference>
<dbReference type="OrthoDB" id="9810174at2"/>
<protein>
    <submittedName>
        <fullName evidence="3">Tail Collar domain protein</fullName>
    </submittedName>
</protein>
<feature type="domain" description="Phage tail collar" evidence="2">
    <location>
        <begin position="8"/>
        <end position="69"/>
    </location>
</feature>
<dbReference type="KEGG" id="cce:Ccel_1106"/>
<dbReference type="RefSeq" id="WP_015924621.1">
    <property type="nucleotide sequence ID" value="NC_011898.1"/>
</dbReference>
<proteinExistence type="predicted"/>
<feature type="domain" description="Phage tail collar" evidence="2">
    <location>
        <begin position="199"/>
        <end position="261"/>
    </location>
</feature>
<gene>
    <name evidence="3" type="ordered locus">Ccel_1106</name>
</gene>
<dbReference type="InterPro" id="IPR037053">
    <property type="entry name" value="Phage_tail_collar_dom_sf"/>
</dbReference>
<dbReference type="AlphaFoldDB" id="B8HZW5"/>
<evidence type="ECO:0000259" key="2">
    <source>
        <dbReference type="Pfam" id="PF07484"/>
    </source>
</evidence>
<sequence length="368" mass="39877">MPLKFPVGMVIPFAGPLKEDQLKSSGWVPCDGRVLDKTQYSELFDVIGTKYGGDGIPNFNIPDLRGRFVRATDHGRGYDPDAQRRKASKSGGAAGDNTGSVQEYATAKPKNNFITNDKGNHNHLVDHLPTDYWNAACAITSNEGANFPGRTATSGEAGQHSHTIVSGGDSESRPVNLYMYWIIKFTSSDYDESILLPAGSIVSFAGDSVKKSNELIANGWLPCIGSSYEANKYPDLYENISNIYGGDQNKFNVPDLRGLFIRGVNSNTSETPGVHGATRVGQTEDYSTALPKTLNFTLSTDGAHTHSAPKLPQDKYIENYCAGHEVANFPSNQYTGNNGNHAHTIAGGDAETRPVNIYLDYIIKSSNV</sequence>
<evidence type="ECO:0000313" key="4">
    <source>
        <dbReference type="Proteomes" id="UP000001349"/>
    </source>
</evidence>
<name>B8HZW5_RUMCH</name>